<dbReference type="PANTHER" id="PTHR21392">
    <property type="entry name" value="TRNA-URIDINE AMINOCARBOXYPROPYLTRANSFERASE 2"/>
    <property type="match status" value="1"/>
</dbReference>
<comment type="similarity">
    <text evidence="5">Belongs to the TDD superfamily. DTWD2 family.</text>
</comment>
<proteinExistence type="inferred from homology"/>
<reference evidence="7 8" key="1">
    <citation type="submission" date="2021-03" db="EMBL/GenBank/DDBJ databases">
        <title>Genome sequencing of Marinobacter sp. LPB0319.</title>
        <authorList>
            <person name="Kim J."/>
        </authorList>
    </citation>
    <scope>NUCLEOTIDE SEQUENCE [LARGE SCALE GENOMIC DNA]</scope>
    <source>
        <strain evidence="7 8">LPB0319</strain>
    </source>
</reference>
<evidence type="ECO:0000313" key="7">
    <source>
        <dbReference type="EMBL" id="QSP95771.1"/>
    </source>
</evidence>
<dbReference type="Pfam" id="PF03942">
    <property type="entry name" value="DTW"/>
    <property type="match status" value="1"/>
</dbReference>
<gene>
    <name evidence="7" type="ORF">LPB19_05005</name>
</gene>
<dbReference type="InterPro" id="IPR005636">
    <property type="entry name" value="DTW"/>
</dbReference>
<evidence type="ECO:0000256" key="3">
    <source>
        <dbReference type="ARBA" id="ARBA00022691"/>
    </source>
</evidence>
<dbReference type="SMART" id="SM01144">
    <property type="entry name" value="DTW"/>
    <property type="match status" value="1"/>
</dbReference>
<feature type="domain" description="DTW" evidence="6">
    <location>
        <begin position="2"/>
        <end position="189"/>
    </location>
</feature>
<keyword evidence="2" id="KW-0808">Transferase</keyword>
<dbReference type="Proteomes" id="UP000663555">
    <property type="component" value="Chromosome"/>
</dbReference>
<organism evidence="7 8">
    <name type="scientific">Marinobacter salinisoli</name>
    <dbReference type="NCBI Taxonomy" id="2769486"/>
    <lineage>
        <taxon>Bacteria</taxon>
        <taxon>Pseudomonadati</taxon>
        <taxon>Pseudomonadota</taxon>
        <taxon>Gammaproteobacteria</taxon>
        <taxon>Pseudomonadales</taxon>
        <taxon>Marinobacteraceae</taxon>
        <taxon>Marinobacter</taxon>
    </lineage>
</organism>
<protein>
    <recommendedName>
        <fullName evidence="1">tRNA-uridine aminocarboxypropyltransferase</fullName>
        <ecNumber evidence="1">2.5.1.25</ecNumber>
    </recommendedName>
</protein>
<keyword evidence="8" id="KW-1185">Reference proteome</keyword>
<evidence type="ECO:0000313" key="8">
    <source>
        <dbReference type="Proteomes" id="UP000663555"/>
    </source>
</evidence>
<dbReference type="PANTHER" id="PTHR21392:SF0">
    <property type="entry name" value="TRNA-URIDINE AMINOCARBOXYPROPYLTRANSFERASE 2"/>
    <property type="match status" value="1"/>
</dbReference>
<keyword evidence="3" id="KW-0949">S-adenosyl-L-methionine</keyword>
<evidence type="ECO:0000256" key="5">
    <source>
        <dbReference type="ARBA" id="ARBA00034489"/>
    </source>
</evidence>
<dbReference type="InterPro" id="IPR039262">
    <property type="entry name" value="DTWD2/TAPT"/>
</dbReference>
<sequence>MPRHLCPHCNLHLNICVCAHCQRVSNQTPITVLQHPTEVDRPKGTVRVLQQCLERIHVVVGETPEQFAQAGFDIATGTANAALLYPGPGSQSLEQAELADVKHWLVLDGTWRKAARILHSNPGLQALPAFHFQQAPRSRYIIRKAPGPEALSTAEAVHYLLQVVEPTTNSAPIGQAMDALVDKQLAQIPDHLRHHYPPR</sequence>
<dbReference type="EC" id="2.5.1.25" evidence="1"/>
<name>A0ABX7MXD4_9GAMM</name>
<evidence type="ECO:0000256" key="2">
    <source>
        <dbReference type="ARBA" id="ARBA00022679"/>
    </source>
</evidence>
<evidence type="ECO:0000256" key="4">
    <source>
        <dbReference type="ARBA" id="ARBA00022694"/>
    </source>
</evidence>
<dbReference type="RefSeq" id="WP_206645008.1">
    <property type="nucleotide sequence ID" value="NZ_CP071247.1"/>
</dbReference>
<dbReference type="EMBL" id="CP071247">
    <property type="protein sequence ID" value="QSP95771.1"/>
    <property type="molecule type" value="Genomic_DNA"/>
</dbReference>
<evidence type="ECO:0000259" key="6">
    <source>
        <dbReference type="SMART" id="SM01144"/>
    </source>
</evidence>
<accession>A0ABX7MXD4</accession>
<keyword evidence="4" id="KW-0819">tRNA processing</keyword>
<evidence type="ECO:0000256" key="1">
    <source>
        <dbReference type="ARBA" id="ARBA00012386"/>
    </source>
</evidence>